<dbReference type="AlphaFoldDB" id="A0A8S9Y3C1"/>
<comment type="caution">
    <text evidence="2">The sequence shown here is derived from an EMBL/GenBank/DDBJ whole genome shotgun (WGS) entry which is preliminary data.</text>
</comment>
<evidence type="ECO:0000313" key="3">
    <source>
        <dbReference type="Proteomes" id="UP000466442"/>
    </source>
</evidence>
<keyword evidence="1" id="KW-0175">Coiled coil</keyword>
<keyword evidence="3" id="KW-1185">Reference proteome</keyword>
<name>A0A8S9Y3C1_APOLU</name>
<reference evidence="2" key="1">
    <citation type="journal article" date="2021" name="Mol. Ecol. Resour.">
        <title>Apolygus lucorum genome provides insights into omnivorousness and mesophyll feeding.</title>
        <authorList>
            <person name="Liu Y."/>
            <person name="Liu H."/>
            <person name="Wang H."/>
            <person name="Huang T."/>
            <person name="Liu B."/>
            <person name="Yang B."/>
            <person name="Yin L."/>
            <person name="Li B."/>
            <person name="Zhang Y."/>
            <person name="Zhang S."/>
            <person name="Jiang F."/>
            <person name="Zhang X."/>
            <person name="Ren Y."/>
            <person name="Wang B."/>
            <person name="Wang S."/>
            <person name="Lu Y."/>
            <person name="Wu K."/>
            <person name="Fan W."/>
            <person name="Wang G."/>
        </authorList>
    </citation>
    <scope>NUCLEOTIDE SEQUENCE</scope>
    <source>
        <strain evidence="2">12Hb</strain>
    </source>
</reference>
<evidence type="ECO:0000313" key="2">
    <source>
        <dbReference type="EMBL" id="KAF6215239.1"/>
    </source>
</evidence>
<sequence>MRSSNEEIKKRLDTNVNDIKDLKDHLNTYSDIIQENTDAIVNLRTELSSLREINEELMARNTALEKHVKVLETKIAGFEQNLLDKTVEIAGIPNSANESV</sequence>
<feature type="coiled-coil region" evidence="1">
    <location>
        <begin position="40"/>
        <end position="81"/>
    </location>
</feature>
<dbReference type="Proteomes" id="UP000466442">
    <property type="component" value="Unassembled WGS sequence"/>
</dbReference>
<accession>A0A8S9Y3C1</accession>
<gene>
    <name evidence="2" type="ORF">GE061_009991</name>
</gene>
<proteinExistence type="predicted"/>
<organism evidence="2 3">
    <name type="scientific">Apolygus lucorum</name>
    <name type="common">Small green plant bug</name>
    <name type="synonym">Lygocoris lucorum</name>
    <dbReference type="NCBI Taxonomy" id="248454"/>
    <lineage>
        <taxon>Eukaryota</taxon>
        <taxon>Metazoa</taxon>
        <taxon>Ecdysozoa</taxon>
        <taxon>Arthropoda</taxon>
        <taxon>Hexapoda</taxon>
        <taxon>Insecta</taxon>
        <taxon>Pterygota</taxon>
        <taxon>Neoptera</taxon>
        <taxon>Paraneoptera</taxon>
        <taxon>Hemiptera</taxon>
        <taxon>Heteroptera</taxon>
        <taxon>Panheteroptera</taxon>
        <taxon>Cimicomorpha</taxon>
        <taxon>Miridae</taxon>
        <taxon>Mirini</taxon>
        <taxon>Apolygus</taxon>
    </lineage>
</organism>
<evidence type="ECO:0000256" key="1">
    <source>
        <dbReference type="SAM" id="Coils"/>
    </source>
</evidence>
<dbReference type="OrthoDB" id="6623018at2759"/>
<dbReference type="EMBL" id="WIXP02000002">
    <property type="protein sequence ID" value="KAF6215239.1"/>
    <property type="molecule type" value="Genomic_DNA"/>
</dbReference>
<protein>
    <submittedName>
        <fullName evidence="2">Uncharacterized protein</fullName>
    </submittedName>
</protein>